<sequence length="70" mass="8016">MSACIGKIMSTFMDESVQRTVQRSIRVHDERGKVGGPTFCPFFLLYLAQPFFLYTACAVLFFLLKFFCSC</sequence>
<comment type="caution">
    <text evidence="2">The sequence shown here is derived from an EMBL/GenBank/DDBJ whole genome shotgun (WGS) entry which is preliminary data.</text>
</comment>
<proteinExistence type="predicted"/>
<keyword evidence="1" id="KW-0472">Membrane</keyword>
<dbReference type="EMBL" id="ML996449">
    <property type="protein sequence ID" value="KAF2726524.1"/>
    <property type="molecule type" value="Genomic_DNA"/>
</dbReference>
<feature type="transmembrane region" description="Helical" evidence="1">
    <location>
        <begin position="43"/>
        <end position="64"/>
    </location>
</feature>
<gene>
    <name evidence="2" type="ORF">EJ04DRAFT_183348</name>
</gene>
<dbReference type="Proteomes" id="UP000799444">
    <property type="component" value="Unassembled WGS sequence"/>
</dbReference>
<dbReference type="AlphaFoldDB" id="A0A9P4UTV6"/>
<reference evidence="2" key="1">
    <citation type="journal article" date="2020" name="Stud. Mycol.">
        <title>101 Dothideomycetes genomes: a test case for predicting lifestyles and emergence of pathogens.</title>
        <authorList>
            <person name="Haridas S."/>
            <person name="Albert R."/>
            <person name="Binder M."/>
            <person name="Bloem J."/>
            <person name="Labutti K."/>
            <person name="Salamov A."/>
            <person name="Andreopoulos B."/>
            <person name="Baker S."/>
            <person name="Barry K."/>
            <person name="Bills G."/>
            <person name="Bluhm B."/>
            <person name="Cannon C."/>
            <person name="Castanera R."/>
            <person name="Culley D."/>
            <person name="Daum C."/>
            <person name="Ezra D."/>
            <person name="Gonzalez J."/>
            <person name="Henrissat B."/>
            <person name="Kuo A."/>
            <person name="Liang C."/>
            <person name="Lipzen A."/>
            <person name="Lutzoni F."/>
            <person name="Magnuson J."/>
            <person name="Mondo S."/>
            <person name="Nolan M."/>
            <person name="Ohm R."/>
            <person name="Pangilinan J."/>
            <person name="Park H.-J."/>
            <person name="Ramirez L."/>
            <person name="Alfaro M."/>
            <person name="Sun H."/>
            <person name="Tritt A."/>
            <person name="Yoshinaga Y."/>
            <person name="Zwiers L.-H."/>
            <person name="Turgeon B."/>
            <person name="Goodwin S."/>
            <person name="Spatafora J."/>
            <person name="Crous P."/>
            <person name="Grigoriev I."/>
        </authorList>
    </citation>
    <scope>NUCLEOTIDE SEQUENCE</scope>
    <source>
        <strain evidence="2">CBS 125425</strain>
    </source>
</reference>
<evidence type="ECO:0000256" key="1">
    <source>
        <dbReference type="SAM" id="Phobius"/>
    </source>
</evidence>
<evidence type="ECO:0000313" key="3">
    <source>
        <dbReference type="Proteomes" id="UP000799444"/>
    </source>
</evidence>
<keyword evidence="3" id="KW-1185">Reference proteome</keyword>
<organism evidence="2 3">
    <name type="scientific">Polyplosphaeria fusca</name>
    <dbReference type="NCBI Taxonomy" id="682080"/>
    <lineage>
        <taxon>Eukaryota</taxon>
        <taxon>Fungi</taxon>
        <taxon>Dikarya</taxon>
        <taxon>Ascomycota</taxon>
        <taxon>Pezizomycotina</taxon>
        <taxon>Dothideomycetes</taxon>
        <taxon>Pleosporomycetidae</taxon>
        <taxon>Pleosporales</taxon>
        <taxon>Tetraplosphaeriaceae</taxon>
        <taxon>Polyplosphaeria</taxon>
    </lineage>
</organism>
<evidence type="ECO:0000313" key="2">
    <source>
        <dbReference type="EMBL" id="KAF2726524.1"/>
    </source>
</evidence>
<accession>A0A9P4UTV6</accession>
<keyword evidence="1" id="KW-1133">Transmembrane helix</keyword>
<name>A0A9P4UTV6_9PLEO</name>
<keyword evidence="1" id="KW-0812">Transmembrane</keyword>
<protein>
    <submittedName>
        <fullName evidence="2">Uncharacterized protein</fullName>
    </submittedName>
</protein>